<dbReference type="EMBL" id="CP165727">
    <property type="protein sequence ID" value="XDV66456.1"/>
    <property type="molecule type" value="Genomic_DNA"/>
</dbReference>
<gene>
    <name evidence="1" type="ORF">AB5J51_27775</name>
</gene>
<accession>A0AB39YBF1</accession>
<sequence length="142" mass="14101">MGGWEHMRRGRAGRRTPRRAVIAVALCVLLGALFLCVRPGEPHAVTALSGATSATAPTGVSAVRGPGGGHGTRAVCASPDERPGCSPFSHVAPGVLPAPPPAVTVAGAAPDPVGRAAGGGPARPHGTLARAPDLHALQVLRT</sequence>
<reference evidence="1" key="1">
    <citation type="submission" date="2024-08" db="EMBL/GenBank/DDBJ databases">
        <authorList>
            <person name="Yu S.T."/>
        </authorList>
    </citation>
    <scope>NUCLEOTIDE SEQUENCE</scope>
    <source>
        <strain evidence="1">R33</strain>
    </source>
</reference>
<evidence type="ECO:0000313" key="1">
    <source>
        <dbReference type="EMBL" id="XDV66456.1"/>
    </source>
</evidence>
<dbReference type="RefSeq" id="WP_369778930.1">
    <property type="nucleotide sequence ID" value="NZ_CP165727.1"/>
</dbReference>
<organism evidence="1">
    <name type="scientific">Streptomyces sp. R33</name>
    <dbReference type="NCBI Taxonomy" id="3238629"/>
    <lineage>
        <taxon>Bacteria</taxon>
        <taxon>Bacillati</taxon>
        <taxon>Actinomycetota</taxon>
        <taxon>Actinomycetes</taxon>
        <taxon>Kitasatosporales</taxon>
        <taxon>Streptomycetaceae</taxon>
        <taxon>Streptomyces</taxon>
    </lineage>
</organism>
<protein>
    <submittedName>
        <fullName evidence="1">Uncharacterized protein</fullName>
    </submittedName>
</protein>
<dbReference type="AlphaFoldDB" id="A0AB39YBF1"/>
<name>A0AB39YBF1_9ACTN</name>
<proteinExistence type="predicted"/>